<keyword evidence="3 7" id="KW-0349">Heme</keyword>
<dbReference type="InterPro" id="IPR001128">
    <property type="entry name" value="Cyt_P450"/>
</dbReference>
<comment type="similarity">
    <text evidence="2 7">Belongs to the cytochrome P450 family.</text>
</comment>
<keyword evidence="4 7" id="KW-0479">Metal-binding</keyword>
<dbReference type="InterPro" id="IPR036396">
    <property type="entry name" value="Cyt_P450_sf"/>
</dbReference>
<dbReference type="Proteomes" id="UP000694930">
    <property type="component" value="Chromosome 3"/>
</dbReference>
<keyword evidence="9" id="KW-1185">Reference proteome</keyword>
<evidence type="ECO:0000256" key="1">
    <source>
        <dbReference type="ARBA" id="ARBA00001971"/>
    </source>
</evidence>
<reference evidence="9" key="1">
    <citation type="journal article" date="2014" name="Nat. Genet.">
        <title>The genome of the stress-tolerant wild tomato species Solanum pennellii.</title>
        <authorList>
            <person name="Bolger A."/>
            <person name="Scossa F."/>
            <person name="Bolger M.E."/>
            <person name="Lanz C."/>
            <person name="Maumus F."/>
            <person name="Tohge T."/>
            <person name="Quesneville H."/>
            <person name="Alseekh S."/>
            <person name="Sorensen I."/>
            <person name="Lichtenstein G."/>
            <person name="Fich E.A."/>
            <person name="Conte M."/>
            <person name="Keller H."/>
            <person name="Schneeberger K."/>
            <person name="Schwacke R."/>
            <person name="Ofner I."/>
            <person name="Vrebalov J."/>
            <person name="Xu Y."/>
            <person name="Osorio S."/>
            <person name="Aflitos S.A."/>
            <person name="Schijlen E."/>
            <person name="Jimenez-Gomez J.M."/>
            <person name="Ryngajllo M."/>
            <person name="Kimura S."/>
            <person name="Kumar R."/>
            <person name="Koenig D."/>
            <person name="Headland L.R."/>
            <person name="Maloof J.N."/>
            <person name="Sinha N."/>
            <person name="van Ham R.C."/>
            <person name="Lankhorst R.K."/>
            <person name="Mao L."/>
            <person name="Vogel A."/>
            <person name="Arsova B."/>
            <person name="Panstruga R."/>
            <person name="Fei Z."/>
            <person name="Rose J.K."/>
            <person name="Zamir D."/>
            <person name="Carrari F."/>
            <person name="Giovannoni J.J."/>
            <person name="Weigel D."/>
            <person name="Usadel B."/>
            <person name="Fernie A.R."/>
        </authorList>
    </citation>
    <scope>NUCLEOTIDE SEQUENCE [LARGE SCALE GENOMIC DNA]</scope>
    <source>
        <strain evidence="9">cv. LA0716</strain>
    </source>
</reference>
<dbReference type="Pfam" id="PF00067">
    <property type="entry name" value="p450"/>
    <property type="match status" value="1"/>
</dbReference>
<evidence type="ECO:0000313" key="10">
    <source>
        <dbReference type="RefSeq" id="XP_015070943.1"/>
    </source>
</evidence>
<evidence type="ECO:0000256" key="5">
    <source>
        <dbReference type="ARBA" id="ARBA00023002"/>
    </source>
</evidence>
<dbReference type="Gene3D" id="1.10.630.10">
    <property type="entry name" value="Cytochrome P450"/>
    <property type="match status" value="1"/>
</dbReference>
<dbReference type="PROSITE" id="PS00086">
    <property type="entry name" value="CYTOCHROME_P450"/>
    <property type="match status" value="1"/>
</dbReference>
<dbReference type="SUPFAM" id="SSF48264">
    <property type="entry name" value="Cytochrome P450"/>
    <property type="match status" value="1"/>
</dbReference>
<dbReference type="CDD" id="cd11072">
    <property type="entry name" value="CYP71-like"/>
    <property type="match status" value="1"/>
</dbReference>
<evidence type="ECO:0000256" key="4">
    <source>
        <dbReference type="ARBA" id="ARBA00022723"/>
    </source>
</evidence>
<reference evidence="10" key="2">
    <citation type="submission" date="2025-08" db="UniProtKB">
        <authorList>
            <consortium name="RefSeq"/>
        </authorList>
    </citation>
    <scope>IDENTIFICATION</scope>
</reference>
<evidence type="ECO:0000256" key="3">
    <source>
        <dbReference type="ARBA" id="ARBA00022617"/>
    </source>
</evidence>
<sequence>MITIYCFQISTFLSCPKKEMDYALYSVIVPLFVFIFVLHKCFFTTSNNQNKLLPSPTKLPIIGNLHQLGSHPHRSLHKLSNKYGPVMLLHFGSKPVIVASSVDAARDIMKTNDLVWSNRPKCKMADRLLYDSKDVAFSPYGEYWRQIRSVTVLHLLSNKRVQSYRHVREEETSNMIDKIRQQCDSVIDLRDVLSCMTNNIISRVALGRKYNDEQSGVDAKATLNMFVELLGTFNVGDYIPWLEWVNRITGLDTKVDKVAKDLNSFLELVIEQHIIRNEKGENRAGEAIDLVDVLLEIQNGNETGIPLQRDSLKALILDTFSAGTDTIYTALEWTITELLMHPRAMEKLQNEVRELAQGKAEVTEDDLGNMHYLKAVIKETFRLHPPIPLLVPRESMEDVKLLGYRIPAKTQVIINAWAIGRDPLSWDDPEDYRPDRFLNSNIDIKGLNFEVIPFGAGRRGCPGTVFAIVAIELALARIVHKFNLALPKEKELDMTECTGLTVRRKSPLLALATPCST</sequence>
<keyword evidence="7" id="KW-0503">Monooxygenase</keyword>
<dbReference type="InterPro" id="IPR002401">
    <property type="entry name" value="Cyt_P450_E_grp-I"/>
</dbReference>
<keyword evidence="6 7" id="KW-0408">Iron</keyword>
<evidence type="ECO:0000256" key="6">
    <source>
        <dbReference type="ARBA" id="ARBA00023004"/>
    </source>
</evidence>
<gene>
    <name evidence="10" type="primary">LOC107015248</name>
</gene>
<dbReference type="InterPro" id="IPR017972">
    <property type="entry name" value="Cyt_P450_CS"/>
</dbReference>
<comment type="cofactor">
    <cofactor evidence="1">
        <name>heme</name>
        <dbReference type="ChEBI" id="CHEBI:30413"/>
    </cofactor>
</comment>
<dbReference type="PANTHER" id="PTHR47955">
    <property type="entry name" value="CYTOCHROME P450 FAMILY 71 PROTEIN"/>
    <property type="match status" value="1"/>
</dbReference>
<dbReference type="RefSeq" id="XP_015070943.1">
    <property type="nucleotide sequence ID" value="XM_015215457.2"/>
</dbReference>
<keyword evidence="8" id="KW-0812">Transmembrane</keyword>
<protein>
    <submittedName>
        <fullName evidence="10">Cytochrome P450 71A3-like</fullName>
    </submittedName>
</protein>
<evidence type="ECO:0000313" key="9">
    <source>
        <dbReference type="Proteomes" id="UP000694930"/>
    </source>
</evidence>
<keyword evidence="8" id="KW-0472">Membrane</keyword>
<proteinExistence type="inferred from homology"/>
<keyword evidence="8" id="KW-1133">Transmembrane helix</keyword>
<evidence type="ECO:0000256" key="2">
    <source>
        <dbReference type="ARBA" id="ARBA00010617"/>
    </source>
</evidence>
<evidence type="ECO:0000256" key="8">
    <source>
        <dbReference type="SAM" id="Phobius"/>
    </source>
</evidence>
<dbReference type="GeneID" id="107015248"/>
<keyword evidence="5 7" id="KW-0560">Oxidoreductase</keyword>
<organism evidence="9 10">
    <name type="scientific">Solanum pennellii</name>
    <name type="common">Tomato</name>
    <name type="synonym">Lycopersicon pennellii</name>
    <dbReference type="NCBI Taxonomy" id="28526"/>
    <lineage>
        <taxon>Eukaryota</taxon>
        <taxon>Viridiplantae</taxon>
        <taxon>Streptophyta</taxon>
        <taxon>Embryophyta</taxon>
        <taxon>Tracheophyta</taxon>
        <taxon>Spermatophyta</taxon>
        <taxon>Magnoliopsida</taxon>
        <taxon>eudicotyledons</taxon>
        <taxon>Gunneridae</taxon>
        <taxon>Pentapetalae</taxon>
        <taxon>asterids</taxon>
        <taxon>lamiids</taxon>
        <taxon>Solanales</taxon>
        <taxon>Solanaceae</taxon>
        <taxon>Solanoideae</taxon>
        <taxon>Solaneae</taxon>
        <taxon>Solanum</taxon>
        <taxon>Solanum subgen. Lycopersicon</taxon>
    </lineage>
</organism>
<feature type="transmembrane region" description="Helical" evidence="8">
    <location>
        <begin position="22"/>
        <end position="43"/>
    </location>
</feature>
<accession>A0ABM1GGZ9</accession>
<dbReference type="PRINTS" id="PR00385">
    <property type="entry name" value="P450"/>
</dbReference>
<dbReference type="PANTHER" id="PTHR47955:SF15">
    <property type="entry name" value="CYTOCHROME P450 71A2-LIKE"/>
    <property type="match status" value="1"/>
</dbReference>
<dbReference type="PRINTS" id="PR00463">
    <property type="entry name" value="EP450I"/>
</dbReference>
<name>A0ABM1GGZ9_SOLPN</name>
<evidence type="ECO:0000256" key="7">
    <source>
        <dbReference type="RuleBase" id="RU000461"/>
    </source>
</evidence>